<dbReference type="AlphaFoldDB" id="A0AAD9N7A2"/>
<sequence length="257" mass="30022">MLQYDVNMSDVKITKVIRLGGRGQNKQNKPRLILATLNNLDRRRAILAAARTLRHTDDWANIYISPDVTPLEREKEKKLREELKTWRNAGESNLIIKGDKLVTKTVRKELANSQPEYGNVVNTTDEQLGKVSNSNEHVPKSVPKKDGRRKIWTTKETSGKYRKKQRAWKQYQKSKNYMDCVRATNDKNEFTTLVRNLSRNFERNLEKTSNRTRKEFWGYCKSKLKSKSRLGDLQTMDGRLTSDDKVEKVEDDKICWS</sequence>
<gene>
    <name evidence="1" type="ORF">LSH36_188g10014</name>
</gene>
<proteinExistence type="predicted"/>
<protein>
    <submittedName>
        <fullName evidence="1">Uncharacterized protein</fullName>
    </submittedName>
</protein>
<comment type="caution">
    <text evidence="1">The sequence shown here is derived from an EMBL/GenBank/DDBJ whole genome shotgun (WGS) entry which is preliminary data.</text>
</comment>
<organism evidence="1 2">
    <name type="scientific">Paralvinella palmiformis</name>
    <dbReference type="NCBI Taxonomy" id="53620"/>
    <lineage>
        <taxon>Eukaryota</taxon>
        <taxon>Metazoa</taxon>
        <taxon>Spiralia</taxon>
        <taxon>Lophotrochozoa</taxon>
        <taxon>Annelida</taxon>
        <taxon>Polychaeta</taxon>
        <taxon>Sedentaria</taxon>
        <taxon>Canalipalpata</taxon>
        <taxon>Terebellida</taxon>
        <taxon>Terebelliformia</taxon>
        <taxon>Alvinellidae</taxon>
        <taxon>Paralvinella</taxon>
    </lineage>
</organism>
<reference evidence="1" key="1">
    <citation type="journal article" date="2023" name="Mol. Biol. Evol.">
        <title>Third-Generation Sequencing Reveals the Adaptive Role of the Epigenome in Three Deep-Sea Polychaetes.</title>
        <authorList>
            <person name="Perez M."/>
            <person name="Aroh O."/>
            <person name="Sun Y."/>
            <person name="Lan Y."/>
            <person name="Juniper S.K."/>
            <person name="Young C.R."/>
            <person name="Angers B."/>
            <person name="Qian P.Y."/>
        </authorList>
    </citation>
    <scope>NUCLEOTIDE SEQUENCE</scope>
    <source>
        <strain evidence="1">P08H-3</strain>
    </source>
</reference>
<keyword evidence="2" id="KW-1185">Reference proteome</keyword>
<evidence type="ECO:0000313" key="2">
    <source>
        <dbReference type="Proteomes" id="UP001208570"/>
    </source>
</evidence>
<dbReference type="EMBL" id="JAODUP010000188">
    <property type="protein sequence ID" value="KAK2157631.1"/>
    <property type="molecule type" value="Genomic_DNA"/>
</dbReference>
<dbReference type="Proteomes" id="UP001208570">
    <property type="component" value="Unassembled WGS sequence"/>
</dbReference>
<name>A0AAD9N7A2_9ANNE</name>
<evidence type="ECO:0000313" key="1">
    <source>
        <dbReference type="EMBL" id="KAK2157631.1"/>
    </source>
</evidence>
<accession>A0AAD9N7A2</accession>